<dbReference type="AlphaFoldDB" id="A0A3L6KU88"/>
<sequence>MESYRTSAKLAELDESGCTEMPEIELGFSTEVLRAVADYLEKSSRFVIDARRPLTGSLRDFVPEWNLDFVRGAERREILMPLFECACFLCVVELRELLGAYVAERVNEIAREAPSIMGELQGCAHIFSWRTSGQKKKLNTLNRRCGMRNKLTRSHTNMAASPSPFPSACITNWSTNRALFP</sequence>
<name>A0A3L6KU88_9TRYP</name>
<accession>A0A3L6KU88</accession>
<organism evidence="1">
    <name type="scientific">Trypanosoma brucei equiperdum</name>
    <dbReference type="NCBI Taxonomy" id="630700"/>
    <lineage>
        <taxon>Eukaryota</taxon>
        <taxon>Discoba</taxon>
        <taxon>Euglenozoa</taxon>
        <taxon>Kinetoplastea</taxon>
        <taxon>Metakinetoplastina</taxon>
        <taxon>Trypanosomatida</taxon>
        <taxon>Trypanosomatidae</taxon>
        <taxon>Trypanosoma</taxon>
    </lineage>
</organism>
<dbReference type="EMBL" id="QSBY01000011">
    <property type="protein sequence ID" value="RHW67962.1"/>
    <property type="molecule type" value="Genomic_DNA"/>
</dbReference>
<evidence type="ECO:0000313" key="1">
    <source>
        <dbReference type="EMBL" id="RHW67962.1"/>
    </source>
</evidence>
<gene>
    <name evidence="1" type="ORF">DPX39_110111300</name>
</gene>
<reference evidence="1" key="1">
    <citation type="submission" date="2018-09" db="EMBL/GenBank/DDBJ databases">
        <title>whole genome sequence of T. equiperdum IVM-t1 strain.</title>
        <authorList>
            <person name="Suganuma K."/>
        </authorList>
    </citation>
    <scope>NUCLEOTIDE SEQUENCE [LARGE SCALE GENOMIC DNA]</scope>
    <source>
        <strain evidence="1">IVM-t1</strain>
    </source>
</reference>
<dbReference type="Proteomes" id="UP000266743">
    <property type="component" value="Chromosome 11"/>
</dbReference>
<proteinExistence type="predicted"/>
<protein>
    <submittedName>
        <fullName evidence="1">Uncharacterized protein</fullName>
    </submittedName>
</protein>
<comment type="caution">
    <text evidence="1">The sequence shown here is derived from an EMBL/GenBank/DDBJ whole genome shotgun (WGS) entry which is preliminary data.</text>
</comment>